<proteinExistence type="predicted"/>
<dbReference type="GO" id="GO:0030151">
    <property type="term" value="F:molybdenum ion binding"/>
    <property type="evidence" value="ECO:0007669"/>
    <property type="project" value="InterPro"/>
</dbReference>
<sequence>MIRLSSIHIYPCKGLAGISVPQVEIDDFGPKHDRRWMLVDENNDFLTQRQQPQMVLIRPEIRGNTLVLEAPGQPPLEMPLIPESGTEVDVCIFGKKCSAWETSEAAGKWFSYFLERPSRPVFMPDSIRREVDPDYAAFPSRTSFTDGFPFLLIGEASLDDLNGRLERPVQMRRFRPNLVINGSEAFVEDRMKRVKIGELSFQVAKPCGRCRVTTVDPETGEFSGKDPLKTLANYRRQNGEALFGQNLIHEHKGLLQVGDELQILDPNFS</sequence>
<dbReference type="Pfam" id="PF03476">
    <property type="entry name" value="MOSC_N"/>
    <property type="match status" value="1"/>
</dbReference>
<gene>
    <name evidence="2" type="ORF">METZ01_LOCUS117620</name>
</gene>
<dbReference type="SUPFAM" id="SSF141673">
    <property type="entry name" value="MOSC N-terminal domain-like"/>
    <property type="match status" value="1"/>
</dbReference>
<reference evidence="2" key="1">
    <citation type="submission" date="2018-05" db="EMBL/GenBank/DDBJ databases">
        <authorList>
            <person name="Lanie J.A."/>
            <person name="Ng W.-L."/>
            <person name="Kazmierczak K.M."/>
            <person name="Andrzejewski T.M."/>
            <person name="Davidsen T.M."/>
            <person name="Wayne K.J."/>
            <person name="Tettelin H."/>
            <person name="Glass J.I."/>
            <person name="Rusch D."/>
            <person name="Podicherti R."/>
            <person name="Tsui H.-C.T."/>
            <person name="Winkler M.E."/>
        </authorList>
    </citation>
    <scope>NUCLEOTIDE SEQUENCE</scope>
</reference>
<protein>
    <recommendedName>
        <fullName evidence="1">MOSC domain-containing protein</fullName>
    </recommendedName>
</protein>
<feature type="domain" description="MOSC" evidence="1">
    <location>
        <begin position="115"/>
        <end position="264"/>
    </location>
</feature>
<dbReference type="SUPFAM" id="SSF50800">
    <property type="entry name" value="PK beta-barrel domain-like"/>
    <property type="match status" value="1"/>
</dbReference>
<evidence type="ECO:0000259" key="1">
    <source>
        <dbReference type="PROSITE" id="PS51340"/>
    </source>
</evidence>
<organism evidence="2">
    <name type="scientific">marine metagenome</name>
    <dbReference type="NCBI Taxonomy" id="408172"/>
    <lineage>
        <taxon>unclassified sequences</taxon>
        <taxon>metagenomes</taxon>
        <taxon>ecological metagenomes</taxon>
    </lineage>
</organism>
<dbReference type="InterPro" id="IPR005302">
    <property type="entry name" value="MoCF_Sase_C"/>
</dbReference>
<evidence type="ECO:0000313" key="2">
    <source>
        <dbReference type="EMBL" id="SVA64766.1"/>
    </source>
</evidence>
<dbReference type="AlphaFoldDB" id="A0A381XJ40"/>
<accession>A0A381XJ40</accession>
<dbReference type="InterPro" id="IPR005303">
    <property type="entry name" value="MOCOS_middle"/>
</dbReference>
<dbReference type="PANTHER" id="PTHR14237:SF19">
    <property type="entry name" value="MITOCHONDRIAL AMIDOXIME REDUCING COMPONENT 1"/>
    <property type="match status" value="1"/>
</dbReference>
<dbReference type="Pfam" id="PF03473">
    <property type="entry name" value="MOSC"/>
    <property type="match status" value="1"/>
</dbReference>
<dbReference type="GO" id="GO:0030170">
    <property type="term" value="F:pyridoxal phosphate binding"/>
    <property type="evidence" value="ECO:0007669"/>
    <property type="project" value="InterPro"/>
</dbReference>
<dbReference type="InterPro" id="IPR011037">
    <property type="entry name" value="Pyrv_Knase-like_insert_dom_sf"/>
</dbReference>
<name>A0A381XJ40_9ZZZZ</name>
<dbReference type="PROSITE" id="PS51340">
    <property type="entry name" value="MOSC"/>
    <property type="match status" value="1"/>
</dbReference>
<dbReference type="PANTHER" id="PTHR14237">
    <property type="entry name" value="MOLYBDOPTERIN COFACTOR SULFURASE MOSC"/>
    <property type="match status" value="1"/>
</dbReference>
<dbReference type="GO" id="GO:0003824">
    <property type="term" value="F:catalytic activity"/>
    <property type="evidence" value="ECO:0007669"/>
    <property type="project" value="InterPro"/>
</dbReference>
<dbReference type="EMBL" id="UINC01015367">
    <property type="protein sequence ID" value="SVA64766.1"/>
    <property type="molecule type" value="Genomic_DNA"/>
</dbReference>